<dbReference type="Gene3D" id="3.90.226.10">
    <property type="entry name" value="2-enoyl-CoA Hydratase, Chain A, domain 1"/>
    <property type="match status" value="1"/>
</dbReference>
<dbReference type="RefSeq" id="WP_079640335.1">
    <property type="nucleotide sequence ID" value="NZ_FUYP01000095.1"/>
</dbReference>
<dbReference type="InterPro" id="IPR001753">
    <property type="entry name" value="Enoyl-CoA_hydra/iso"/>
</dbReference>
<dbReference type="Gene3D" id="1.10.12.10">
    <property type="entry name" value="Lyase 2-enoyl-coa Hydratase, Chain A, domain 2"/>
    <property type="match status" value="1"/>
</dbReference>
<dbReference type="GO" id="GO:0003824">
    <property type="term" value="F:catalytic activity"/>
    <property type="evidence" value="ECO:0007669"/>
    <property type="project" value="UniProtKB-ARBA"/>
</dbReference>
<dbReference type="OrthoDB" id="9802898at2"/>
<dbReference type="PANTHER" id="PTHR43459:SF3">
    <property type="entry name" value="ENOYL-COA HYDRATASE ECHA15 (ENOYL HYDRASE) (UNSATURATED ACYL-COA HYDRATASE) (CROTONASE)-RELATED"/>
    <property type="match status" value="1"/>
</dbReference>
<keyword evidence="3" id="KW-1185">Reference proteome</keyword>
<dbReference type="InterPro" id="IPR014748">
    <property type="entry name" value="Enoyl-CoA_hydra_C"/>
</dbReference>
<accession>A0A1T5GQ65</accession>
<evidence type="ECO:0000313" key="2">
    <source>
        <dbReference type="EMBL" id="SKC10521.1"/>
    </source>
</evidence>
<gene>
    <name evidence="2" type="ORF">SAMN06295937_10951</name>
</gene>
<dbReference type="EMBL" id="FUYP01000095">
    <property type="protein sequence ID" value="SKC10521.1"/>
    <property type="molecule type" value="Genomic_DNA"/>
</dbReference>
<dbReference type="Proteomes" id="UP000190044">
    <property type="component" value="Unassembled WGS sequence"/>
</dbReference>
<dbReference type="SUPFAM" id="SSF52096">
    <property type="entry name" value="ClpP/crotonase"/>
    <property type="match status" value="1"/>
</dbReference>
<evidence type="ECO:0000256" key="1">
    <source>
        <dbReference type="ARBA" id="ARBA00005254"/>
    </source>
</evidence>
<proteinExistence type="inferred from homology"/>
<dbReference type="AlphaFoldDB" id="A0A1T5GQ65"/>
<organism evidence="2 3">
    <name type="scientific">Sphingopyxis flava</name>
    <dbReference type="NCBI Taxonomy" id="1507287"/>
    <lineage>
        <taxon>Bacteria</taxon>
        <taxon>Pseudomonadati</taxon>
        <taxon>Pseudomonadota</taxon>
        <taxon>Alphaproteobacteria</taxon>
        <taxon>Sphingomonadales</taxon>
        <taxon>Sphingomonadaceae</taxon>
        <taxon>Sphingopyxis</taxon>
    </lineage>
</organism>
<dbReference type="PANTHER" id="PTHR43459">
    <property type="entry name" value="ENOYL-COA HYDRATASE"/>
    <property type="match status" value="1"/>
</dbReference>
<protein>
    <submittedName>
        <fullName evidence="2">Enoyl-CoA hydratase</fullName>
    </submittedName>
</protein>
<comment type="similarity">
    <text evidence="1">Belongs to the enoyl-CoA hydratase/isomerase family.</text>
</comment>
<name>A0A1T5GQ65_9SPHN</name>
<dbReference type="Pfam" id="PF00378">
    <property type="entry name" value="ECH_1"/>
    <property type="match status" value="1"/>
</dbReference>
<dbReference type="CDD" id="cd06558">
    <property type="entry name" value="crotonase-like"/>
    <property type="match status" value="1"/>
</dbReference>
<sequence length="266" mass="28541">MTVDYSDFSGLNVTLDGHVLTVKLVNPPLNAMTAQAHADLARIWPLIGTDKRVRAVVFTGAGEKAFSAGGDLNLMLENWGDAGRWQPAMAEARAIIVGMLECPKPIIARINGHAMGLGASLALAADITIAVEDAQIADPHINIGLATGDGGALLWPHLVGLVEARRHLLSGDALSGKDAAAIGLVSEAVPVASLDDAVKRWIDKFLRQSPSAVQTTKQALNLDLLDKAKRYMGEMLRLETRSWESPNHPEAVRALLEKRPPKFIDE</sequence>
<reference evidence="3" key="1">
    <citation type="submission" date="2017-02" db="EMBL/GenBank/DDBJ databases">
        <authorList>
            <person name="Varghese N."/>
            <person name="Submissions S."/>
        </authorList>
    </citation>
    <scope>NUCLEOTIDE SEQUENCE [LARGE SCALE GENOMIC DNA]</scope>
    <source>
        <strain evidence="3">R11H</strain>
    </source>
</reference>
<evidence type="ECO:0000313" key="3">
    <source>
        <dbReference type="Proteomes" id="UP000190044"/>
    </source>
</evidence>
<dbReference type="InterPro" id="IPR029045">
    <property type="entry name" value="ClpP/crotonase-like_dom_sf"/>
</dbReference>